<evidence type="ECO:0000313" key="6">
    <source>
        <dbReference type="Proteomes" id="UP001057520"/>
    </source>
</evidence>
<dbReference type="PRINTS" id="PR00036">
    <property type="entry name" value="HTHLACI"/>
</dbReference>
<dbReference type="Proteomes" id="UP001057520">
    <property type="component" value="Chromosome"/>
</dbReference>
<sequence length="337" mass="35143">MRAKAADRATIKDVATRAGVSLMTVSRVLNRTGYASDEARERVEAAATALGYRPNVFARALPGARSFLVATLIDDTASAATAELQRCMIEHCREAGYHLVVDSTPADGDDDALRAIAARLAALRPDGVIVCPPLCDSPEILALLEQLGAPFVRFSPSRMGEGPRVGADEIGAARAITDHILAAGHRRVAFVGATDGLSALRLEGFHSALDARGLAPAAITSTAKGFAAARQCVWTLMETPNRPTALVAATDEIALAALDAARGLGLKVPTDLSMAGFGDSDAASMSFPPLTSIRYSMTAMAAATIGFLINPPKTAYAPLGRTFGFELVSRSTVAPPI</sequence>
<reference evidence="5 6" key="1">
    <citation type="submission" date="2022-04" db="EMBL/GenBank/DDBJ databases">
        <title>Genome sequence of soybean root-associated Caulobacter segnis RL271.</title>
        <authorList>
            <person name="Longley R."/>
            <person name="Bonito G."/>
            <person name="Trigodet F."/>
            <person name="Crosson S."/>
            <person name="Fiebig A."/>
        </authorList>
    </citation>
    <scope>NUCLEOTIDE SEQUENCE [LARGE SCALE GENOMIC DNA]</scope>
    <source>
        <strain evidence="5 6">RL271</strain>
    </source>
</reference>
<feature type="domain" description="HTH lacI-type" evidence="4">
    <location>
        <begin position="9"/>
        <end position="63"/>
    </location>
</feature>
<dbReference type="SMART" id="SM00354">
    <property type="entry name" value="HTH_LACI"/>
    <property type="match status" value="1"/>
</dbReference>
<evidence type="ECO:0000256" key="2">
    <source>
        <dbReference type="ARBA" id="ARBA00023125"/>
    </source>
</evidence>
<gene>
    <name evidence="5" type="ORF">MZV50_12145</name>
</gene>
<dbReference type="InterPro" id="IPR000843">
    <property type="entry name" value="HTH_LacI"/>
</dbReference>
<dbReference type="Gene3D" id="3.40.50.2300">
    <property type="match status" value="2"/>
</dbReference>
<keyword evidence="2" id="KW-0238">DNA-binding</keyword>
<accession>A0ABY4ZZM9</accession>
<dbReference type="Pfam" id="PF13377">
    <property type="entry name" value="Peripla_BP_3"/>
    <property type="match status" value="1"/>
</dbReference>
<dbReference type="InterPro" id="IPR046335">
    <property type="entry name" value="LacI/GalR-like_sensor"/>
</dbReference>
<dbReference type="InterPro" id="IPR028082">
    <property type="entry name" value="Peripla_BP_I"/>
</dbReference>
<dbReference type="CDD" id="cd01392">
    <property type="entry name" value="HTH_LacI"/>
    <property type="match status" value="1"/>
</dbReference>
<dbReference type="PROSITE" id="PS00356">
    <property type="entry name" value="HTH_LACI_1"/>
    <property type="match status" value="1"/>
</dbReference>
<keyword evidence="1" id="KW-0805">Transcription regulation</keyword>
<name>A0ABY4ZZM9_9CAUL</name>
<dbReference type="EMBL" id="CP096040">
    <property type="protein sequence ID" value="USQ98236.1"/>
    <property type="molecule type" value="Genomic_DNA"/>
</dbReference>
<dbReference type="SUPFAM" id="SSF53822">
    <property type="entry name" value="Periplasmic binding protein-like I"/>
    <property type="match status" value="1"/>
</dbReference>
<organism evidence="5 6">
    <name type="scientific">Caulobacter segnis</name>
    <dbReference type="NCBI Taxonomy" id="88688"/>
    <lineage>
        <taxon>Bacteria</taxon>
        <taxon>Pseudomonadati</taxon>
        <taxon>Pseudomonadota</taxon>
        <taxon>Alphaproteobacteria</taxon>
        <taxon>Caulobacterales</taxon>
        <taxon>Caulobacteraceae</taxon>
        <taxon>Caulobacter</taxon>
    </lineage>
</organism>
<protein>
    <submittedName>
        <fullName evidence="5">LacI family transcriptional regulator</fullName>
    </submittedName>
</protein>
<evidence type="ECO:0000256" key="3">
    <source>
        <dbReference type="ARBA" id="ARBA00023163"/>
    </source>
</evidence>
<keyword evidence="6" id="KW-1185">Reference proteome</keyword>
<dbReference type="InterPro" id="IPR010982">
    <property type="entry name" value="Lambda_DNA-bd_dom_sf"/>
</dbReference>
<proteinExistence type="predicted"/>
<evidence type="ECO:0000256" key="1">
    <source>
        <dbReference type="ARBA" id="ARBA00023015"/>
    </source>
</evidence>
<keyword evidence="3" id="KW-0804">Transcription</keyword>
<dbReference type="PANTHER" id="PTHR30146:SF153">
    <property type="entry name" value="LACTOSE OPERON REPRESSOR"/>
    <property type="match status" value="1"/>
</dbReference>
<dbReference type="Pfam" id="PF00356">
    <property type="entry name" value="LacI"/>
    <property type="match status" value="1"/>
</dbReference>
<evidence type="ECO:0000259" key="4">
    <source>
        <dbReference type="PROSITE" id="PS50932"/>
    </source>
</evidence>
<dbReference type="Gene3D" id="1.10.260.40">
    <property type="entry name" value="lambda repressor-like DNA-binding domains"/>
    <property type="match status" value="1"/>
</dbReference>
<dbReference type="PROSITE" id="PS50932">
    <property type="entry name" value="HTH_LACI_2"/>
    <property type="match status" value="1"/>
</dbReference>
<evidence type="ECO:0000313" key="5">
    <source>
        <dbReference type="EMBL" id="USQ98236.1"/>
    </source>
</evidence>
<dbReference type="PANTHER" id="PTHR30146">
    <property type="entry name" value="LACI-RELATED TRANSCRIPTIONAL REPRESSOR"/>
    <property type="match status" value="1"/>
</dbReference>
<dbReference type="SUPFAM" id="SSF47413">
    <property type="entry name" value="lambda repressor-like DNA-binding domains"/>
    <property type="match status" value="1"/>
</dbReference>